<organism evidence="3">
    <name type="scientific">Cladocopium goreaui</name>
    <dbReference type="NCBI Taxonomy" id="2562237"/>
    <lineage>
        <taxon>Eukaryota</taxon>
        <taxon>Sar</taxon>
        <taxon>Alveolata</taxon>
        <taxon>Dinophyceae</taxon>
        <taxon>Suessiales</taxon>
        <taxon>Symbiodiniaceae</taxon>
        <taxon>Cladocopium</taxon>
    </lineage>
</organism>
<dbReference type="InterPro" id="IPR000330">
    <property type="entry name" value="SNF2_N"/>
</dbReference>
<proteinExistence type="predicted"/>
<evidence type="ECO:0000313" key="4">
    <source>
        <dbReference type="EMBL" id="CAL4806985.1"/>
    </source>
</evidence>
<dbReference type="InterPro" id="IPR038718">
    <property type="entry name" value="SNF2-like_sf"/>
</dbReference>
<keyword evidence="1" id="KW-0378">Hydrolase</keyword>
<dbReference type="Pfam" id="PF00176">
    <property type="entry name" value="SNF2-rel_dom"/>
    <property type="match status" value="2"/>
</dbReference>
<evidence type="ECO:0000313" key="3">
    <source>
        <dbReference type="EMBL" id="CAI4019673.1"/>
    </source>
</evidence>
<dbReference type="PROSITE" id="PS51192">
    <property type="entry name" value="HELICASE_ATP_BIND_1"/>
    <property type="match status" value="1"/>
</dbReference>
<dbReference type="SUPFAM" id="SSF52540">
    <property type="entry name" value="P-loop containing nucleoside triphosphate hydrolases"/>
    <property type="match status" value="2"/>
</dbReference>
<feature type="domain" description="Helicase ATP-binding" evidence="2">
    <location>
        <begin position="697"/>
        <end position="801"/>
    </location>
</feature>
<dbReference type="Pfam" id="PF22083">
    <property type="entry name" value="I-HmuI_NUMOD-like"/>
    <property type="match status" value="1"/>
</dbReference>
<gene>
    <name evidence="3" type="ORF">C1SCF055_LOCUS44160</name>
</gene>
<evidence type="ECO:0000259" key="2">
    <source>
        <dbReference type="PROSITE" id="PS51192"/>
    </source>
</evidence>
<reference evidence="3" key="1">
    <citation type="submission" date="2022-10" db="EMBL/GenBank/DDBJ databases">
        <authorList>
            <person name="Chen Y."/>
            <person name="Dougan E. K."/>
            <person name="Chan C."/>
            <person name="Rhodes N."/>
            <person name="Thang M."/>
        </authorList>
    </citation>
    <scope>NUCLEOTIDE SEQUENCE</scope>
</reference>
<accession>A0A9P1M5D3</accession>
<dbReference type="InterPro" id="IPR014001">
    <property type="entry name" value="Helicase_ATP-bd"/>
</dbReference>
<evidence type="ECO:0000256" key="1">
    <source>
        <dbReference type="ARBA" id="ARBA00022801"/>
    </source>
</evidence>
<dbReference type="GO" id="GO:0016787">
    <property type="term" value="F:hydrolase activity"/>
    <property type="evidence" value="ECO:0007669"/>
    <property type="project" value="UniProtKB-KW"/>
</dbReference>
<reference evidence="4 5" key="2">
    <citation type="submission" date="2024-05" db="EMBL/GenBank/DDBJ databases">
        <authorList>
            <person name="Chen Y."/>
            <person name="Shah S."/>
            <person name="Dougan E. K."/>
            <person name="Thang M."/>
            <person name="Chan C."/>
        </authorList>
    </citation>
    <scope>NUCLEOTIDE SEQUENCE [LARGE SCALE GENOMIC DNA]</scope>
</reference>
<dbReference type="SUPFAM" id="SSF54060">
    <property type="entry name" value="His-Me finger endonucleases"/>
    <property type="match status" value="2"/>
</dbReference>
<dbReference type="InterPro" id="IPR027417">
    <property type="entry name" value="P-loop_NTPase"/>
</dbReference>
<dbReference type="SUPFAM" id="SSF64496">
    <property type="entry name" value="DNA-binding domain of intron-encoded endonucleases"/>
    <property type="match status" value="1"/>
</dbReference>
<dbReference type="PROSITE" id="PS00690">
    <property type="entry name" value="DEAH_ATP_HELICASE"/>
    <property type="match status" value="1"/>
</dbReference>
<dbReference type="InterPro" id="IPR054307">
    <property type="entry name" value="I-HmuI_NUMOD-like"/>
</dbReference>
<sequence>MAVRQRDSFLLSHLLEVLPFASRPLEVGTIVQDVEEMHGNAICGSEGTQILRSASSRVELTGFPGGHRDGLLFYLVADLESRTQELKEEKWLLSYHPGEVPDFLNFARKAVVSETTHLKEAWQRGVVVKEYQKTGVNWLIQSFYNRCGGILADDMGLGKTLQTLAFLSYLRVAPACEGLVMPVLGVGRCARTGAGGGSFELCWELGPCSEKKRSDQYHNLMLAVHLHGLLPRVFRGFSTRAVQNSGKTWRVSSLGRVCSAEVCGRMVSSLGRISSKLGIISTGHLNKMGYHQTGVTVNGQKRTIHVHRLVAAAFIGLPEAGCCVHVNHKDLDKGNNAAENLEYLTPAENATHFHALSSWVRTNGLKPVWIKAYGVDEPWRRHPSIKSAADALGLSPGCISQCAHGKAKRVGDYECRFADLTESHPIPGEEWRDVDILALQQHRQQLGSEAWIACGSVKEAAQQLDLHRSTVSRACSRQASVKGFEFRFQEASVPVLPGEEWRPMLGPTAATPVAGRTVSSLGRVTSQRGVIGRGCLALDGYYNTTVLTALGRVQVPVHRLVALAFLEPPESDCRVKVNHKDLDKSNNRADNLEWVSHAENLAHFYANAAVVRAGGLKPICSRLRGSNDNWELHPSIKSAARNLGVHPGNISRCVLGKGHHAGGYEFKLTPSAESMPGDAAGEKWRVVDLDALKRDRVCGTVKERQRSLDDNEIWYGMKDVIITTYETLMSTEDFFQRHYWSVLVLDEAHRIKNQSSKVREVRLGRGVMDTVPCAARFLLTGTPLQNNLGELFALLKFLWPDVMAKESEMFENAIQLPELQDKAMDETAKAKVDHILVQKIRHILGMVMLRRRKEEVIRLPRKIFHDVWLPSTPLQVPLWKGSIGASGHRSELTWVN</sequence>
<dbReference type="SMART" id="SM00487">
    <property type="entry name" value="DEXDc"/>
    <property type="match status" value="1"/>
</dbReference>
<dbReference type="EMBL" id="CAMXCT010006765">
    <property type="protein sequence ID" value="CAI4019673.1"/>
    <property type="molecule type" value="Genomic_DNA"/>
</dbReference>
<dbReference type="EMBL" id="CAMXCT020006765">
    <property type="protein sequence ID" value="CAL1173048.1"/>
    <property type="molecule type" value="Genomic_DNA"/>
</dbReference>
<dbReference type="Gene3D" id="3.90.75.20">
    <property type="match status" value="2"/>
</dbReference>
<dbReference type="Gene3D" id="3.40.50.10810">
    <property type="entry name" value="Tandem AAA-ATPase domain"/>
    <property type="match status" value="2"/>
</dbReference>
<dbReference type="InterPro" id="IPR036388">
    <property type="entry name" value="WH-like_DNA-bd_sf"/>
</dbReference>
<dbReference type="AlphaFoldDB" id="A0A9P1M5D3"/>
<dbReference type="InterPro" id="IPR044925">
    <property type="entry name" value="His-Me_finger_sf"/>
</dbReference>
<keyword evidence="5" id="KW-1185">Reference proteome</keyword>
<dbReference type="EMBL" id="CAMXCT030006765">
    <property type="protein sequence ID" value="CAL4806985.1"/>
    <property type="molecule type" value="Genomic_DNA"/>
</dbReference>
<name>A0A9P1M5D3_9DINO</name>
<dbReference type="Proteomes" id="UP001152797">
    <property type="component" value="Unassembled WGS sequence"/>
</dbReference>
<dbReference type="GO" id="GO:0005524">
    <property type="term" value="F:ATP binding"/>
    <property type="evidence" value="ECO:0007669"/>
    <property type="project" value="InterPro"/>
</dbReference>
<dbReference type="PANTHER" id="PTHR10799">
    <property type="entry name" value="SNF2/RAD54 HELICASE FAMILY"/>
    <property type="match status" value="1"/>
</dbReference>
<dbReference type="Pfam" id="PF13392">
    <property type="entry name" value="HNH_3"/>
    <property type="match status" value="2"/>
</dbReference>
<dbReference type="InterPro" id="IPR003615">
    <property type="entry name" value="HNH_nuc"/>
</dbReference>
<comment type="caution">
    <text evidence="3">The sequence shown here is derived from an EMBL/GenBank/DDBJ whole genome shotgun (WGS) entry which is preliminary data.</text>
</comment>
<evidence type="ECO:0000313" key="5">
    <source>
        <dbReference type="Proteomes" id="UP001152797"/>
    </source>
</evidence>
<dbReference type="OrthoDB" id="448448at2759"/>
<dbReference type="Gene3D" id="1.10.10.10">
    <property type="entry name" value="Winged helix-like DNA-binding domain superfamily/Winged helix DNA-binding domain"/>
    <property type="match status" value="2"/>
</dbReference>
<dbReference type="InterPro" id="IPR002464">
    <property type="entry name" value="DNA/RNA_helicase_DEAH_CS"/>
</dbReference>
<protein>
    <recommendedName>
        <fullName evidence="2">Helicase ATP-binding domain-containing protein</fullName>
    </recommendedName>
</protein>